<dbReference type="PANTHER" id="PTHR21666">
    <property type="entry name" value="PEPTIDASE-RELATED"/>
    <property type="match status" value="1"/>
</dbReference>
<dbReference type="GO" id="GO:0004222">
    <property type="term" value="F:metalloendopeptidase activity"/>
    <property type="evidence" value="ECO:0007669"/>
    <property type="project" value="TreeGrafter"/>
</dbReference>
<dbReference type="AlphaFoldDB" id="A0A542W2Z9"/>
<organism evidence="3 4">
    <name type="scientific">Zymomonas mobilis</name>
    <dbReference type="NCBI Taxonomy" id="542"/>
    <lineage>
        <taxon>Bacteria</taxon>
        <taxon>Pseudomonadati</taxon>
        <taxon>Pseudomonadota</taxon>
        <taxon>Alphaproteobacteria</taxon>
        <taxon>Sphingomonadales</taxon>
        <taxon>Zymomonadaceae</taxon>
        <taxon>Zymomonas</taxon>
    </lineage>
</organism>
<name>A0A542W2Z9_ZYMMB</name>
<dbReference type="PANTHER" id="PTHR21666:SF270">
    <property type="entry name" value="MUREIN HYDROLASE ACTIVATOR ENVC"/>
    <property type="match status" value="1"/>
</dbReference>
<gene>
    <name evidence="3" type="ORF">FBY58_1582</name>
</gene>
<dbReference type="InterPro" id="IPR050570">
    <property type="entry name" value="Cell_wall_metabolism_enzyme"/>
</dbReference>
<protein>
    <submittedName>
        <fullName evidence="3">Septal ring factor EnvC (AmiA/AmiB activator)</fullName>
    </submittedName>
</protein>
<comment type="caution">
    <text evidence="3">The sequence shown here is derived from an EMBL/GenBank/DDBJ whole genome shotgun (WGS) entry which is preliminary data.</text>
</comment>
<feature type="coiled-coil region" evidence="1">
    <location>
        <begin position="50"/>
        <end position="117"/>
    </location>
</feature>
<dbReference type="EMBL" id="VFOF01000001">
    <property type="protein sequence ID" value="TQL17968.1"/>
    <property type="molecule type" value="Genomic_DNA"/>
</dbReference>
<evidence type="ECO:0000313" key="3">
    <source>
        <dbReference type="EMBL" id="TQL17968.1"/>
    </source>
</evidence>
<feature type="domain" description="M23ase beta-sheet core" evidence="2">
    <location>
        <begin position="275"/>
        <end position="359"/>
    </location>
</feature>
<dbReference type="InterPro" id="IPR011055">
    <property type="entry name" value="Dup_hybrid_motif"/>
</dbReference>
<reference evidence="3 4" key="1">
    <citation type="submission" date="2019-06" db="EMBL/GenBank/DDBJ databases">
        <title>Genome sequencing of Zymomonas mobilis strains for genetic engineering and biofuel applications.</title>
        <authorList>
            <person name="Teravest M."/>
        </authorList>
    </citation>
    <scope>NUCLEOTIDE SEQUENCE [LARGE SCALE GENOMIC DNA]</scope>
    <source>
        <strain evidence="3 4">AN0101</strain>
    </source>
</reference>
<dbReference type="InterPro" id="IPR016047">
    <property type="entry name" value="M23ase_b-sheet_dom"/>
</dbReference>
<dbReference type="SUPFAM" id="SSF51261">
    <property type="entry name" value="Duplicated hybrid motif"/>
    <property type="match status" value="1"/>
</dbReference>
<accession>A0A542W2Z9</accession>
<dbReference type="RefSeq" id="WP_260432155.1">
    <property type="nucleotide sequence ID" value="NZ_VFOF01000001.1"/>
</dbReference>
<proteinExistence type="predicted"/>
<evidence type="ECO:0000259" key="2">
    <source>
        <dbReference type="Pfam" id="PF01551"/>
    </source>
</evidence>
<dbReference type="Gene3D" id="2.70.70.10">
    <property type="entry name" value="Glucose Permease (Domain IIA)"/>
    <property type="match status" value="1"/>
</dbReference>
<dbReference type="Proteomes" id="UP000316887">
    <property type="component" value="Unassembled WGS sequence"/>
</dbReference>
<evidence type="ECO:0000313" key="4">
    <source>
        <dbReference type="Proteomes" id="UP000316887"/>
    </source>
</evidence>
<dbReference type="CDD" id="cd12797">
    <property type="entry name" value="M23_peptidase"/>
    <property type="match status" value="1"/>
</dbReference>
<dbReference type="Pfam" id="PF01551">
    <property type="entry name" value="Peptidase_M23"/>
    <property type="match status" value="1"/>
</dbReference>
<keyword evidence="1" id="KW-0175">Coiled coil</keyword>
<evidence type="ECO:0000256" key="1">
    <source>
        <dbReference type="SAM" id="Coils"/>
    </source>
</evidence>
<sequence length="396" mass="44667">MMPKEGHDSKTGRCSLTIYFCLSCFGLFSFGANGAVIEANESSISSSKELSIAKKNADLLKKEAVQAQKESRFFLLKALPLAADIQKLQRQIDREKVNLANIEHERQEQQLELARQRKPLTKLAAALERMARYPLAMTFIQPNSTGDIIHLREIIAAARPIIQQRSASALNKIAAINNLYRDREEIINRIKKDQNVLEEKRQYFLSLAHNGQEQAENWLSQAMYQEDAAIAAEQELRDKGRMRRRSLSQKIICPFPLSDWHIPVEGWVSQNSDEEAIYIIAPQNAEISSPQSGVVLYAGDFRSYKQVVIIRHKGGYTSLLTGLDKAAVKTNQPIKEKQLVGYAAGYLSEIGFQVRHNDETVALWPDIKEALQQNGRSACNFLADLAQENNTEKKTP</sequence>